<evidence type="ECO:0000256" key="9">
    <source>
        <dbReference type="ARBA" id="ARBA00024195"/>
    </source>
</evidence>
<organism evidence="13 16">
    <name type="scientific">Drosophila melanogaster</name>
    <name type="common">Fruit fly</name>
    <dbReference type="NCBI Taxonomy" id="7227"/>
    <lineage>
        <taxon>Eukaryota</taxon>
        <taxon>Metazoa</taxon>
        <taxon>Ecdysozoa</taxon>
        <taxon>Arthropoda</taxon>
        <taxon>Hexapoda</taxon>
        <taxon>Insecta</taxon>
        <taxon>Pterygota</taxon>
        <taxon>Neoptera</taxon>
        <taxon>Endopterygota</taxon>
        <taxon>Diptera</taxon>
        <taxon>Brachycera</taxon>
        <taxon>Muscomorpha</taxon>
        <taxon>Ephydroidea</taxon>
        <taxon>Drosophilidae</taxon>
        <taxon>Drosophila</taxon>
        <taxon>Sophophora</taxon>
    </lineage>
</organism>
<keyword evidence="6 10" id="KW-0720">Serine protease</keyword>
<accession>A1ZA44</accession>
<dbReference type="PRINTS" id="PR00722">
    <property type="entry name" value="CHYMOTRYPSIN"/>
</dbReference>
<dbReference type="InterPro" id="IPR001314">
    <property type="entry name" value="Peptidase_S1A"/>
</dbReference>
<dbReference type="OMA" id="NASECYN"/>
<reference evidence="13 16" key="9">
    <citation type="journal article" date="2007" name="Science">
        <title>Sequence finishing and mapping of Drosophila melanogaster heterochromatin.</title>
        <authorList>
            <person name="Hoskins R.A."/>
            <person name="Carlson J.W."/>
            <person name="Kennedy C."/>
            <person name="Acevedo D."/>
            <person name="Evans-Holm M."/>
            <person name="Frise E."/>
            <person name="Wan K.H."/>
            <person name="Park S."/>
            <person name="Mendez-Lago M."/>
            <person name="Rossi F."/>
            <person name="Villasante A."/>
            <person name="Dimitri P."/>
            <person name="Karpen G.H."/>
            <person name="Celniker S.E."/>
        </authorList>
    </citation>
    <scope>NUCLEOTIDE SEQUENCE [LARGE SCALE GENOMIC DNA]</scope>
    <source>
        <strain evidence="16">Berkeley</strain>
    </source>
</reference>
<protein>
    <submittedName>
        <fullName evidence="14">IP20273p</fullName>
    </submittedName>
</protein>
<feature type="domain" description="Peptidase S1" evidence="12">
    <location>
        <begin position="34"/>
        <end position="260"/>
    </location>
</feature>
<evidence type="ECO:0000259" key="12">
    <source>
        <dbReference type="PROSITE" id="PS50240"/>
    </source>
</evidence>
<dbReference type="AlphaFoldDB" id="A1ZA44"/>
<reference evidence="13" key="14">
    <citation type="submission" date="2020-04" db="EMBL/GenBank/DDBJ databases">
        <authorList>
            <consortium name="FlyBase"/>
        </authorList>
    </citation>
    <scope>NUCLEOTIDE SEQUENCE</scope>
</reference>
<keyword evidence="3 10" id="KW-0645">Protease</keyword>
<reference evidence="13" key="15">
    <citation type="submission" date="2020-05" db="EMBL/GenBank/DDBJ databases">
        <title>Drosophila melanogaster release 4 sequence.</title>
        <authorList>
            <consortium name="Berkeley Drosophila Genome Project"/>
            <person name="Celniker S."/>
            <person name="Carlson J."/>
            <person name="Wan K."/>
            <person name="Pfeiffer B."/>
            <person name="Frise E."/>
            <person name="George R."/>
            <person name="Hoskins R."/>
            <person name="Stapleton M."/>
            <person name="Pacleb J."/>
            <person name="Park S."/>
            <person name="Svirskas R."/>
            <person name="Smith E."/>
            <person name="Yu C."/>
            <person name="Rubin G."/>
        </authorList>
    </citation>
    <scope>NUCLEOTIDE SEQUENCE</scope>
</reference>
<dbReference type="FlyBase" id="FBgn0050083">
    <property type="gene designation" value="CG30083"/>
</dbReference>
<keyword evidence="8" id="KW-1015">Disulfide bond</keyword>
<reference evidence="13" key="13">
    <citation type="journal article" date="2015" name="Genome Res.">
        <title>The Release 6 reference sequence of the Drosophila melanogaster genome.</title>
        <authorList>
            <person name="Hoskins R.A."/>
            <person name="Carlson J.W."/>
            <person name="Wan K.H."/>
            <person name="Park S."/>
            <person name="Mendez I."/>
            <person name="Galle S.E."/>
            <person name="Booth B.W."/>
            <person name="Pfeiffer B.D."/>
            <person name="George R.A."/>
            <person name="Svirskas R."/>
            <person name="Krzywinski M."/>
            <person name="Schein J."/>
            <person name="Accardo M.C."/>
            <person name="Damia E."/>
            <person name="Messina G."/>
            <person name="Mendez-Lago M."/>
            <person name="de Pablos B."/>
            <person name="Demakova O.V."/>
            <person name="Andreyeva E.N."/>
            <person name="Boldyreva L.V."/>
            <person name="Marra M."/>
            <person name="Carvalho A.B."/>
            <person name="Dimitri P."/>
            <person name="Villasante A."/>
            <person name="Zhimulev I.F."/>
            <person name="Rubin G.M."/>
            <person name="Karpen G.H."/>
            <person name="Celniker S.E."/>
        </authorList>
    </citation>
    <scope>NUCLEOTIDE SEQUENCE</scope>
</reference>
<dbReference type="FunCoup" id="A1ZA44">
    <property type="interactions" value="15"/>
</dbReference>
<dbReference type="InterPro" id="IPR009003">
    <property type="entry name" value="Peptidase_S1_PA"/>
</dbReference>
<dbReference type="SMART" id="SM00020">
    <property type="entry name" value="Tryp_SPc"/>
    <property type="match status" value="1"/>
</dbReference>
<dbReference type="VEuPathDB" id="VectorBase:FBgn0050083"/>
<feature type="chain" id="PRO_5015085970" evidence="11">
    <location>
        <begin position="19"/>
        <end position="279"/>
    </location>
</feature>
<dbReference type="EMBL" id="AE013599">
    <property type="protein sequence ID" value="AAM70962.3"/>
    <property type="molecule type" value="Genomic_DNA"/>
</dbReference>
<dbReference type="BioGRID-ORCS" id="246444">
    <property type="hits" value="0 hits in 1 CRISPR screen"/>
</dbReference>
<dbReference type="PROSITE" id="PS00135">
    <property type="entry name" value="TRYPSIN_SER"/>
    <property type="match status" value="1"/>
</dbReference>
<dbReference type="PANTHER" id="PTHR24256">
    <property type="entry name" value="TRYPTASE-RELATED"/>
    <property type="match status" value="1"/>
</dbReference>
<reference evidence="14" key="10">
    <citation type="submission" date="2008-06" db="EMBL/GenBank/DDBJ databases">
        <authorList>
            <person name="Carlson J."/>
            <person name="Booth B."/>
            <person name="Frise E."/>
            <person name="Park S."/>
            <person name="Wan K."/>
            <person name="Yu C."/>
            <person name="Celniker S."/>
        </authorList>
    </citation>
    <scope>NUCLEOTIDE SEQUENCE</scope>
</reference>
<dbReference type="SMR" id="A1ZA44"/>
<reference evidence="13 16" key="5">
    <citation type="journal article" date="2002" name="Genome Biol.">
        <title>Heterochromatic sequences in a Drosophila whole-genome shotgun assembly.</title>
        <authorList>
            <person name="Hoskins R.A."/>
            <person name="Smith C.D."/>
            <person name="Carlson J.W."/>
            <person name="Carvalho A.B."/>
            <person name="Halpern A."/>
            <person name="Kaminker J.S."/>
            <person name="Kennedy C."/>
            <person name="Mungall C.J."/>
            <person name="Sullivan B.A."/>
            <person name="Sutton G.G."/>
            <person name="Yasuhara J.C."/>
            <person name="Wakimoto B.T."/>
            <person name="Myers E.W."/>
            <person name="Celniker S.E."/>
            <person name="Rubin G.M."/>
            <person name="Karpen G.H."/>
        </authorList>
    </citation>
    <scope>NUCLEOTIDE SEQUENCE [LARGE SCALE GENOMIC DNA]</scope>
    <source>
        <strain evidence="16">Berkeley</strain>
    </source>
</reference>
<evidence type="ECO:0000313" key="16">
    <source>
        <dbReference type="Proteomes" id="UP000000803"/>
    </source>
</evidence>
<dbReference type="PROSITE" id="PS00134">
    <property type="entry name" value="TRYPSIN_HIS"/>
    <property type="match status" value="1"/>
</dbReference>
<dbReference type="PaxDb" id="7227-FBpp0289610"/>
<dbReference type="Gene3D" id="2.40.10.10">
    <property type="entry name" value="Trypsin-like serine proteases"/>
    <property type="match status" value="1"/>
</dbReference>
<dbReference type="CDD" id="cd00190">
    <property type="entry name" value="Tryp_SPc"/>
    <property type="match status" value="1"/>
</dbReference>
<comment type="similarity">
    <text evidence="9">Belongs to the peptidase S1 family. CLIP subfamily.</text>
</comment>
<feature type="signal peptide" evidence="11">
    <location>
        <begin position="1"/>
        <end position="18"/>
    </location>
</feature>
<dbReference type="RefSeq" id="NP_725492.3">
    <property type="nucleotide sequence ID" value="NM_166116.3"/>
</dbReference>
<evidence type="ECO:0000256" key="3">
    <source>
        <dbReference type="ARBA" id="ARBA00022670"/>
    </source>
</evidence>
<name>A1ZA44_DROME</name>
<dbReference type="PROSITE" id="PS50240">
    <property type="entry name" value="TRYPSIN_DOM"/>
    <property type="match status" value="1"/>
</dbReference>
<keyword evidence="16" id="KW-1185">Reference proteome</keyword>
<dbReference type="GO" id="GO:0006508">
    <property type="term" value="P:proteolysis"/>
    <property type="evidence" value="ECO:0000318"/>
    <property type="project" value="GO_Central"/>
</dbReference>
<accession>B3DNE0</accession>
<reference evidence="13 16" key="8">
    <citation type="journal article" date="2007" name="Science">
        <title>The Release 5.1 annotation of Drosophila melanogaster heterochromatin.</title>
        <authorList>
            <person name="Smith C.D."/>
            <person name="Shu S."/>
            <person name="Mungall C.J."/>
            <person name="Karpen G.H."/>
        </authorList>
    </citation>
    <scope>NUCLEOTIDE SEQUENCE [LARGE SCALE GENOMIC DNA]</scope>
    <source>
        <strain evidence="16">Berkeley</strain>
    </source>
</reference>
<dbReference type="Proteomes" id="UP000000803">
    <property type="component" value="Chromosome 2R"/>
</dbReference>
<evidence type="ECO:0000256" key="6">
    <source>
        <dbReference type="ARBA" id="ARBA00022825"/>
    </source>
</evidence>
<evidence type="ECO:0000313" key="13">
    <source>
        <dbReference type="EMBL" id="AAM70962.3"/>
    </source>
</evidence>
<reference evidence="13 16" key="6">
    <citation type="journal article" date="2005" name="PLoS Comput. Biol.">
        <title>Combined evidence annotation of transposable elements in genome sequences.</title>
        <authorList>
            <person name="Quesneville H."/>
            <person name="Bergman C.M."/>
            <person name="Andrieu O."/>
            <person name="Autard D."/>
            <person name="Nouaud D."/>
            <person name="Ashburner M."/>
            <person name="Anxolabehere D."/>
        </authorList>
    </citation>
    <scope>NUCLEOTIDE SEQUENCE [LARGE SCALE GENOMIC DNA]</scope>
    <source>
        <strain evidence="16">Berkeley</strain>
    </source>
</reference>
<dbReference type="GO" id="GO:0004252">
    <property type="term" value="F:serine-type endopeptidase activity"/>
    <property type="evidence" value="ECO:0000255"/>
    <property type="project" value="FlyBase"/>
</dbReference>
<evidence type="ECO:0000256" key="1">
    <source>
        <dbReference type="ARBA" id="ARBA00004613"/>
    </source>
</evidence>
<dbReference type="STRING" id="7227.FBpp0289610"/>
<reference evidence="13 16" key="3">
    <citation type="journal article" date="2002" name="Genome Biol.">
        <title>Annotation of the Drosophila melanogaster euchromatic genome: a systematic review.</title>
        <authorList>
            <person name="Misra S."/>
            <person name="Crosby M.A."/>
            <person name="Mungall C.J."/>
            <person name="Matthews B.B."/>
            <person name="Campbell K.S."/>
            <person name="Hradecky P."/>
            <person name="Huang Y."/>
            <person name="Kaminker J.S."/>
            <person name="Millburn G.H."/>
            <person name="Prochnik S.E."/>
            <person name="Smith C.D."/>
            <person name="Tupy J.L."/>
            <person name="Whitfied E.J."/>
            <person name="Bayraktaroglu L."/>
            <person name="Berman B.P."/>
            <person name="Bettencourt B.R."/>
            <person name="Celniker S.E."/>
            <person name="de Grey A.D."/>
            <person name="Drysdale R.A."/>
            <person name="Harris N.L."/>
            <person name="Richter J."/>
            <person name="Russo S."/>
            <person name="Schroeder A.J."/>
            <person name="Shu S.Q."/>
            <person name="Stapleton M."/>
            <person name="Yamada C."/>
            <person name="Ashburner M."/>
            <person name="Gelbart W.M."/>
            <person name="Rubin G.M."/>
            <person name="Lewis S.E."/>
        </authorList>
    </citation>
    <scope>GENOME REANNOTATION</scope>
    <source>
        <strain evidence="16">Berkeley</strain>
    </source>
</reference>
<keyword evidence="2" id="KW-0964">Secreted</keyword>
<dbReference type="FunFam" id="2.40.10.10:FF:000146">
    <property type="entry name" value="Serine protease 53"/>
    <property type="match status" value="1"/>
</dbReference>
<evidence type="ECO:0000256" key="2">
    <source>
        <dbReference type="ARBA" id="ARBA00022525"/>
    </source>
</evidence>
<keyword evidence="7" id="KW-0865">Zymogen</keyword>
<dbReference type="InterPro" id="IPR033116">
    <property type="entry name" value="TRYPSIN_SER"/>
</dbReference>
<dbReference type="InterPro" id="IPR001254">
    <property type="entry name" value="Trypsin_dom"/>
</dbReference>
<dbReference type="EMBL" id="BT032928">
    <property type="protein sequence ID" value="ACD99492.1"/>
    <property type="molecule type" value="mRNA"/>
</dbReference>
<reference evidence="13 16" key="1">
    <citation type="journal article" date="2000" name="Science">
        <title>The genome sequence of Drosophila melanogaster.</title>
        <authorList>
            <person name="Adams M.D."/>
            <person name="Celniker S.E."/>
            <person name="Holt R.A."/>
            <person name="Evans C.A."/>
            <person name="Gocayne J.D."/>
            <person name="Amanatides P.G."/>
            <person name="Scherer S.E."/>
            <person name="Li P.W."/>
            <person name="Hoskins R.A."/>
            <person name="Galle R.F."/>
            <person name="George R.A."/>
            <person name="Lewis S.E."/>
            <person name="Richards S."/>
            <person name="Ashburner M."/>
            <person name="Henderson S.N."/>
            <person name="Sutton G.G."/>
            <person name="Wortman J.R."/>
            <person name="Yandell M.D."/>
            <person name="Zhang Q."/>
            <person name="Chen L.X."/>
            <person name="Brandon R.C."/>
            <person name="Rogers Y.H."/>
            <person name="Blazej R.G."/>
            <person name="Champe M."/>
            <person name="Pfeiffer B.D."/>
            <person name="Wan K.H."/>
            <person name="Doyle C."/>
            <person name="Baxter E.G."/>
            <person name="Helt G."/>
            <person name="Nelson C.R."/>
            <person name="Gabor G.L."/>
            <person name="Abril J.F."/>
            <person name="Agbayani A."/>
            <person name="An H.J."/>
            <person name="Andrews-Pfannkoch C."/>
            <person name="Baldwin D."/>
            <person name="Ballew R.M."/>
            <person name="Basu A."/>
            <person name="Baxendale J."/>
            <person name="Bayraktaroglu L."/>
            <person name="Beasley E.M."/>
            <person name="Beeson K.Y."/>
            <person name="Benos P.V."/>
            <person name="Berman B.P."/>
            <person name="Bhandari D."/>
            <person name="Bolshakov S."/>
            <person name="Borkova D."/>
            <person name="Botchan M.R."/>
            <person name="Bouck J."/>
            <person name="Brokstein P."/>
            <person name="Brottier P."/>
            <person name="Burtis K.C."/>
            <person name="Busam D.A."/>
            <person name="Butler H."/>
            <person name="Cadieu E."/>
            <person name="Center A."/>
            <person name="Chandra I."/>
            <person name="Cherry J.M."/>
            <person name="Cawley S."/>
            <person name="Dahlke C."/>
            <person name="Davenport L.B."/>
            <person name="Davies P."/>
            <person name="de Pablos B."/>
            <person name="Delcher A."/>
            <person name="Deng Z."/>
            <person name="Mays A.D."/>
            <person name="Dew I."/>
            <person name="Dietz S.M."/>
            <person name="Dodson K."/>
            <person name="Doup L.E."/>
            <person name="Downes M."/>
            <person name="Dugan-Rocha S."/>
            <person name="Dunkov B.C."/>
            <person name="Dunn P."/>
            <person name="Durbin K.J."/>
            <person name="Evangelista C.C."/>
            <person name="Ferraz C."/>
            <person name="Ferriera S."/>
            <person name="Fleischmann W."/>
            <person name="Fosler C."/>
            <person name="Gabrielian A.E."/>
            <person name="Garg N.S."/>
            <person name="Gelbart W.M."/>
            <person name="Glasser K."/>
            <person name="Glodek A."/>
            <person name="Gong F."/>
            <person name="Gorrell J.H."/>
            <person name="Gu Z."/>
            <person name="Guan P."/>
            <person name="Harris M."/>
            <person name="Harris N.L."/>
            <person name="Harvey D."/>
            <person name="Heiman T.J."/>
            <person name="Hernandez J.R."/>
            <person name="Houck J."/>
            <person name="Hostin D."/>
            <person name="Houston K.A."/>
            <person name="Howland T.J."/>
            <person name="Wei M.H."/>
            <person name="Ibegwam C."/>
            <person name="Jalali M."/>
            <person name="Kalush F."/>
            <person name="Karpen G.H."/>
            <person name="Ke Z."/>
            <person name="Kennison J.A."/>
            <person name="Ketchum K.A."/>
            <person name="Kimmel B.E."/>
            <person name="Kodira C.D."/>
            <person name="Kraft C."/>
            <person name="Kravitz S."/>
            <person name="Kulp D."/>
            <person name="Lai Z."/>
            <person name="Lasko P."/>
            <person name="Lei Y."/>
            <person name="Levitsky A.A."/>
            <person name="Li J."/>
            <person name="Li Z."/>
            <person name="Liang Y."/>
            <person name="Lin X."/>
            <person name="Liu X."/>
            <person name="Mattei B."/>
            <person name="McIntosh T.C."/>
            <person name="McLeod M.P."/>
            <person name="McPherson D."/>
            <person name="Merkulov G."/>
            <person name="Milshina N.V."/>
            <person name="Mobarry C."/>
            <person name="Morris J."/>
            <person name="Moshrefi A."/>
            <person name="Mount S.M."/>
            <person name="Moy M."/>
            <person name="Murphy B."/>
            <person name="Murphy L."/>
            <person name="Muzny D.M."/>
            <person name="Nelson D.L."/>
            <person name="Nelson D.R."/>
            <person name="Nelson K.A."/>
            <person name="Nixon K."/>
            <person name="Nusskern D.R."/>
            <person name="Pacleb J.M."/>
            <person name="Palazzolo M."/>
            <person name="Pittman G.S."/>
            <person name="Pan S."/>
            <person name="Pollard J."/>
            <person name="Puri V."/>
            <person name="Reese M.G."/>
            <person name="Reinert K."/>
            <person name="Remington K."/>
            <person name="Saunders R.D."/>
            <person name="Scheeler F."/>
            <person name="Shen H."/>
            <person name="Shue B.C."/>
            <person name="Siden-Kiamos I."/>
            <person name="Simpson M."/>
            <person name="Skupski M.P."/>
            <person name="Smith T."/>
            <person name="Spier E."/>
            <person name="Spradling A.C."/>
            <person name="Stapleton M."/>
            <person name="Strong R."/>
            <person name="Sun E."/>
            <person name="Svirskas R."/>
            <person name="Tector C."/>
            <person name="Turner R."/>
            <person name="Venter E."/>
            <person name="Wang A.H."/>
            <person name="Wang X."/>
            <person name="Wang Z.Y."/>
            <person name="Wassarman D.A."/>
            <person name="Weinstock G.M."/>
            <person name="Weissenbach J."/>
            <person name="Williams S.M."/>
            <person name="WoodageT"/>
            <person name="Worley K.C."/>
            <person name="Wu D."/>
            <person name="Yang S."/>
            <person name="Yao Q.A."/>
            <person name="Ye J."/>
            <person name="Yeh R.F."/>
            <person name="Zaveri J.S."/>
            <person name="Zhan M."/>
            <person name="Zhang G."/>
            <person name="Zhao Q."/>
            <person name="Zheng L."/>
            <person name="Zheng X.H."/>
            <person name="Zhong F.N."/>
            <person name="Zhong W."/>
            <person name="Zhou X."/>
            <person name="Zhu S."/>
            <person name="Zhu X."/>
            <person name="Smith H.O."/>
            <person name="Gibbs R.A."/>
            <person name="Myers E.W."/>
            <person name="Rubin G.M."/>
            <person name="Venter J.C."/>
        </authorList>
    </citation>
    <scope>NUCLEOTIDE SEQUENCE [LARGE SCALE GENOMIC DNA]</scope>
    <source>
        <strain evidence="16">Berkeley</strain>
    </source>
</reference>
<dbReference type="Pfam" id="PF00089">
    <property type="entry name" value="Trypsin"/>
    <property type="match status" value="1"/>
</dbReference>
<dbReference type="ExpressionAtlas" id="A1ZA44">
    <property type="expression patterns" value="baseline and differential"/>
</dbReference>
<dbReference type="MEROPS" id="S01.A56"/>
<reference evidence="13" key="7">
    <citation type="submission" date="2006-08" db="EMBL/GenBank/DDBJ databases">
        <authorList>
            <person name="Celniker S."/>
            <person name="Carlson J."/>
            <person name="Wan K."/>
            <person name="Frise E."/>
            <person name="Hoskins R."/>
            <person name="Park S."/>
            <person name="Svirskas R."/>
            <person name="Rubin G."/>
        </authorList>
    </citation>
    <scope>NUCLEOTIDE SEQUENCE</scope>
</reference>
<evidence type="ECO:0000256" key="10">
    <source>
        <dbReference type="RuleBase" id="RU363034"/>
    </source>
</evidence>
<dbReference type="KEGG" id="dme:Dmel_CG30083"/>
<dbReference type="Bgee" id="FBgn0050083">
    <property type="expression patterns" value="Expressed in fat body cell in proboscis and 12 other cell types or tissues"/>
</dbReference>
<evidence type="ECO:0000313" key="14">
    <source>
        <dbReference type="EMBL" id="ACD99492.1"/>
    </source>
</evidence>
<evidence type="ECO:0000256" key="4">
    <source>
        <dbReference type="ARBA" id="ARBA00022729"/>
    </source>
</evidence>
<comment type="subcellular location">
    <subcellularLocation>
        <location evidence="1">Secreted</location>
    </subcellularLocation>
</comment>
<dbReference type="AGR" id="FB:FBgn0050083"/>
<dbReference type="UCSC" id="CG30083-RB">
    <property type="organism name" value="d. melanogaster"/>
</dbReference>
<evidence type="ECO:0000256" key="11">
    <source>
        <dbReference type="SAM" id="SignalP"/>
    </source>
</evidence>
<evidence type="ECO:0000256" key="5">
    <source>
        <dbReference type="ARBA" id="ARBA00022801"/>
    </source>
</evidence>
<dbReference type="GeneID" id="246444"/>
<dbReference type="DNASU" id="246444"/>
<dbReference type="OrthoDB" id="547031at2759"/>
<keyword evidence="4 11" id="KW-0732">Signal</keyword>
<gene>
    <name evidence="13" type="primary">Dmel\CG30083</name>
    <name evidence="14" type="synonym">CG30083-RA</name>
    <name evidence="13" type="synonym">SP217</name>
    <name evidence="13 15" type="ORF">CG30083</name>
    <name evidence="13" type="ORF">Dmel_CG30083</name>
</gene>
<dbReference type="InterPro" id="IPR043504">
    <property type="entry name" value="Peptidase_S1_PA_chymotrypsin"/>
</dbReference>
<dbReference type="InterPro" id="IPR051487">
    <property type="entry name" value="Ser/Thr_Proteases_Immune/Dev"/>
</dbReference>
<reference evidence="13" key="11">
    <citation type="journal article" date="2015" name="G3 (Bethesda)">
        <title>Gene Model Annotations for Drosophila melanogaster: Impact of High-Throughput Data.</title>
        <authorList>
            <consortium name="FlyBase Consortium"/>
            <person name="Matthews B.B."/>
            <person name="Dos Santos G."/>
            <person name="Crosby M.A."/>
            <person name="Emmert D.B."/>
            <person name="St Pierre S.E."/>
            <person name="Gramates L.S."/>
            <person name="Zhou P."/>
            <person name="Schroeder A.J."/>
            <person name="Falls K."/>
            <person name="Strelets V."/>
            <person name="Russo S.M."/>
            <person name="Gelbart W.M."/>
            <person name="null"/>
        </authorList>
    </citation>
    <scope>NUCLEOTIDE SEQUENCE</scope>
</reference>
<evidence type="ECO:0000256" key="7">
    <source>
        <dbReference type="ARBA" id="ARBA00023145"/>
    </source>
</evidence>
<evidence type="ECO:0000313" key="15">
    <source>
        <dbReference type="FlyBase" id="FBgn0050083"/>
    </source>
</evidence>
<evidence type="ECO:0000256" key="8">
    <source>
        <dbReference type="ARBA" id="ARBA00023157"/>
    </source>
</evidence>
<reference evidence="13 16" key="4">
    <citation type="journal article" date="2002" name="Genome Biol.">
        <title>The transposable elements of the Drosophila melanogaster euchromatin: a genomics perspective.</title>
        <authorList>
            <person name="Kaminker J.S."/>
            <person name="Bergman C.M."/>
            <person name="Kronmiller B."/>
            <person name="Carlson J."/>
            <person name="Svirskas R."/>
            <person name="Patel S."/>
            <person name="Frise E."/>
            <person name="Wheeler D.A."/>
            <person name="Lewis S.E."/>
            <person name="Rubin G.M."/>
            <person name="Ashburner M."/>
            <person name="Celniker S.E."/>
        </authorList>
    </citation>
    <scope>NUCLEOTIDE SEQUENCE [LARGE SCALE GENOMIC DNA]</scope>
    <source>
        <strain evidence="16">Berkeley</strain>
    </source>
</reference>
<reference evidence="13 16" key="2">
    <citation type="journal article" date="2002" name="Genome Biol.">
        <title>Finishing a whole-genome shotgun: release 3 of the Drosophila melanogaster euchromatic genome sequence.</title>
        <authorList>
            <person name="Celniker S.E."/>
            <person name="Wheeler D.A."/>
            <person name="Kronmiller B."/>
            <person name="Carlson J.W."/>
            <person name="Halpern A."/>
            <person name="Patel S."/>
            <person name="Adams M."/>
            <person name="Champe M."/>
            <person name="Dugan S.P."/>
            <person name="Frise E."/>
            <person name="Hodgson A."/>
            <person name="George R.A."/>
            <person name="Hoskins R.A."/>
            <person name="Laverty T."/>
            <person name="Muzny D.M."/>
            <person name="Nelson C.R."/>
            <person name="Pacleb J.M."/>
            <person name="Park S."/>
            <person name="Pfeiffer B.D."/>
            <person name="Richards S."/>
            <person name="Sodergren E.J."/>
            <person name="Svirskas R."/>
            <person name="Tabor P.E."/>
            <person name="Wan K."/>
            <person name="Stapleton M."/>
            <person name="Sutton G.G."/>
            <person name="Venter C."/>
            <person name="Weinstock G."/>
            <person name="Scherer S.E."/>
            <person name="Myers E.W."/>
            <person name="Gibbs R.A."/>
            <person name="Rubin G.M."/>
        </authorList>
    </citation>
    <scope>NUCLEOTIDE SEQUENCE [LARGE SCALE GENOMIC DNA]</scope>
    <source>
        <strain evidence="16">Berkeley</strain>
    </source>
</reference>
<dbReference type="SUPFAM" id="SSF50494">
    <property type="entry name" value="Trypsin-like serine proteases"/>
    <property type="match status" value="1"/>
</dbReference>
<dbReference type="InParanoid" id="A1ZA44"/>
<sequence>MFIFTIFKIILLWPGAMSQFLEPNCGYPDISPKIMHGQNAENGTNPWMAYIFKYNDKEVAELVCGGTLIHKQFVLSAAHCIKRDQILAVRLGEHSSSRYFAVTKAFRNKYFTTGSYSNDIGILRIQPIVKFNAVIRPICIITDPTKVPNVKTFKAAGWGKTENETFSKVLKTVELNELNASECYNMLWVNVTESQICAGHPDGDTCAGDSGGPLIHPVYMDGSLRYVQLGIISFGSSLCNSPGVYTRLSSFIDWILMVVDNYTVRSPPKIQYRVWPYGK</sequence>
<dbReference type="GO" id="GO:0005615">
    <property type="term" value="C:extracellular space"/>
    <property type="evidence" value="ECO:0000318"/>
    <property type="project" value="GO_Central"/>
</dbReference>
<dbReference type="HOGENOM" id="CLU_006842_0_3_1"/>
<keyword evidence="5 10" id="KW-0378">Hydrolase</keyword>
<dbReference type="InterPro" id="IPR018114">
    <property type="entry name" value="TRYPSIN_HIS"/>
</dbReference>
<dbReference type="eggNOG" id="KOG3627">
    <property type="taxonomic scope" value="Eukaryota"/>
</dbReference>
<reference evidence="13" key="12">
    <citation type="journal article" date="2015" name="G3 (Bethesda)">
        <title>Gene Model Annotations for Drosophila melanogaster: The Rule-Benders.</title>
        <authorList>
            <consortium name="FlyBase Consortium"/>
            <person name="Crosby M.A."/>
            <person name="Gramates L.S."/>
            <person name="Dos Santos G."/>
            <person name="Matthews B.B."/>
            <person name="St Pierre S.E."/>
            <person name="Zhou P."/>
            <person name="Schroeder A.J."/>
            <person name="Falls K."/>
            <person name="Emmert D.B."/>
            <person name="Russo S.M."/>
            <person name="Gelbart W.M."/>
            <person name="null"/>
        </authorList>
    </citation>
    <scope>NUCLEOTIDE SEQUENCE</scope>
</reference>
<proteinExistence type="evidence at transcript level"/>